<comment type="similarity">
    <text evidence="8">Belongs to the type 2 lipid phosphate phosphatase family.</text>
</comment>
<keyword evidence="14" id="KW-1185">Reference proteome</keyword>
<dbReference type="PANTHER" id="PTHR14969:SF28">
    <property type="entry name" value="DIHYDROSPHINGOSINE 1-PHOSPHATE PHOSPHATASE LCB3-RELATED"/>
    <property type="match status" value="1"/>
</dbReference>
<dbReference type="GO" id="GO:0005789">
    <property type="term" value="C:endoplasmic reticulum membrane"/>
    <property type="evidence" value="ECO:0007669"/>
    <property type="project" value="UniProtKB-SubCell"/>
</dbReference>
<feature type="region of interest" description="Disordered" evidence="10">
    <location>
        <begin position="396"/>
        <end position="457"/>
    </location>
</feature>
<dbReference type="InterPro" id="IPR000504">
    <property type="entry name" value="RRM_dom"/>
</dbReference>
<evidence type="ECO:0000256" key="5">
    <source>
        <dbReference type="ARBA" id="ARBA00022884"/>
    </source>
</evidence>
<evidence type="ECO:0000259" key="12">
    <source>
        <dbReference type="PROSITE" id="PS50102"/>
    </source>
</evidence>
<feature type="compositionally biased region" description="Low complexity" evidence="10">
    <location>
        <begin position="898"/>
        <end position="918"/>
    </location>
</feature>
<evidence type="ECO:0000256" key="11">
    <source>
        <dbReference type="SAM" id="Phobius"/>
    </source>
</evidence>
<dbReference type="Proteomes" id="UP001138500">
    <property type="component" value="Unassembled WGS sequence"/>
</dbReference>
<dbReference type="Pfam" id="PF00076">
    <property type="entry name" value="RRM_1"/>
    <property type="match status" value="1"/>
</dbReference>
<proteinExistence type="inferred from homology"/>
<evidence type="ECO:0000256" key="2">
    <source>
        <dbReference type="ARBA" id="ARBA00022692"/>
    </source>
</evidence>
<dbReference type="CDD" id="cd03388">
    <property type="entry name" value="PAP2_SPPase1"/>
    <property type="match status" value="1"/>
</dbReference>
<sequence length="925" mass="101196">MAKYRVPQRYQAHLSRTPSPNKNPDAGLRGLSHYERRLPRWRFKLRQALIPVVRWETPYLAHLQSLWRSPPLDTYFAFTANLGTHTFFMTALPICFWCGHPEMGIALVHMLAMGVYLSGFAKDLVCLPRPLSPPLQRITMSGSAALEYGFPSTHTTNAVSVALYCLYQLHTSRSEYSDLSYTVLTIGYYCYAISITLGRMYCGMHGFFDVIFGGVLGALIAWIRIAFGPAFDQWILASGWTRPALAVAALAAAVRVHPEPADNCPCYDDSVAFIGVVMGAEIGTWHLAKTMSMPESTHVSLQDMYPFDNNDLLRSAARIAGGILVVFVWRAVMKPTLLWTLPPIFRVIDRYGLAIPRRYFLQSGQYKTVPPLRKDDNVIPPASEIPAMFNNLRHPRRRTVSIGPQSEADARELIADREQRRRNSRSERSNASDRPARQCTNKAPLPTPSSISEDTAAMTSGEPASYLDVGSASIVHLRVEAAGPSLLTPPPSDGGGSSDGEDTKRDREMFSHVKKPRIRYDVEVITKLVVYAGIAWWAVEAASPVSRFPFPAPAFPASAVLAPFLLINALSPKDQAHRYHHQIINLILYSGLRQTFSSAFHRGIPQIHGDNKARFTRSVQAGHASPLTSLATRASQSREIRYWIAKSVPGLQTKRHRAFPTSHYSATEKSTSKMSNKLDQSLDTIMTENKATRKAGAGRPQKRRAATKSKKALTSAPSGGVKKNTKVPTAPAVKMPAGDSKIIVSSLPQDVDEAVIKEFFQTAIGGVKKVVLSYGPNGRSRGEATVTFNKPDGAARAYQEYNKVVVDNRPMKIEIVGGMTTVAPAKTLSDRMPQPKNAVKENKKTVAKKDGPKPATNGTAKEAGSKKKNGGRAGRPKAKTADELDAEMADYWTADANGAATNGAATNGTAAPAATNGAMDQDEVL</sequence>
<feature type="compositionally biased region" description="Basic residues" evidence="10">
    <location>
        <begin position="866"/>
        <end position="878"/>
    </location>
</feature>
<feature type="region of interest" description="Disordered" evidence="10">
    <location>
        <begin position="826"/>
        <end position="884"/>
    </location>
</feature>
<dbReference type="PANTHER" id="PTHR14969">
    <property type="entry name" value="SPHINGOSINE-1-PHOSPHATE PHOSPHOHYDROLASE"/>
    <property type="match status" value="1"/>
</dbReference>
<evidence type="ECO:0000256" key="4">
    <source>
        <dbReference type="ARBA" id="ARBA00022824"/>
    </source>
</evidence>
<feature type="transmembrane region" description="Helical" evidence="11">
    <location>
        <begin position="75"/>
        <end position="97"/>
    </location>
</feature>
<dbReference type="Pfam" id="PF01569">
    <property type="entry name" value="PAP2"/>
    <property type="match status" value="1"/>
</dbReference>
<feature type="domain" description="RRM" evidence="12">
    <location>
        <begin position="740"/>
        <end position="818"/>
    </location>
</feature>
<dbReference type="GO" id="GO:0042392">
    <property type="term" value="F:sphingosine-1-phosphate phosphatase activity"/>
    <property type="evidence" value="ECO:0007669"/>
    <property type="project" value="TreeGrafter"/>
</dbReference>
<keyword evidence="4" id="KW-0256">Endoplasmic reticulum</keyword>
<dbReference type="SUPFAM" id="SSF48317">
    <property type="entry name" value="Acid phosphatase/Vanadium-dependent haloperoxidase"/>
    <property type="match status" value="1"/>
</dbReference>
<evidence type="ECO:0000313" key="14">
    <source>
        <dbReference type="Proteomes" id="UP001138500"/>
    </source>
</evidence>
<dbReference type="OrthoDB" id="301434at2759"/>
<dbReference type="EMBL" id="RIBY02002622">
    <property type="protein sequence ID" value="KAH9807831.1"/>
    <property type="molecule type" value="Genomic_DNA"/>
</dbReference>
<feature type="region of interest" description="Disordered" evidence="10">
    <location>
        <begin position="688"/>
        <end position="733"/>
    </location>
</feature>
<evidence type="ECO:0000256" key="9">
    <source>
        <dbReference type="PROSITE-ProRule" id="PRU00176"/>
    </source>
</evidence>
<dbReference type="SMART" id="SM01218">
    <property type="entry name" value="FoP_duplication"/>
    <property type="match status" value="1"/>
</dbReference>
<dbReference type="InterPro" id="IPR035979">
    <property type="entry name" value="RBD_domain_sf"/>
</dbReference>
<feature type="region of interest" description="Disordered" evidence="10">
    <location>
        <begin position="898"/>
        <end position="925"/>
    </location>
</feature>
<accession>A0A9W7SHL7</accession>
<keyword evidence="6 11" id="KW-1133">Transmembrane helix</keyword>
<keyword evidence="5 9" id="KW-0694">RNA-binding</keyword>
<dbReference type="InterPro" id="IPR036938">
    <property type="entry name" value="PAP2/HPO_sf"/>
</dbReference>
<comment type="caution">
    <text evidence="13">The sequence shown here is derived from an EMBL/GenBank/DDBJ whole genome shotgun (WGS) entry which is preliminary data.</text>
</comment>
<evidence type="ECO:0000313" key="13">
    <source>
        <dbReference type="EMBL" id="KAH9807831.1"/>
    </source>
</evidence>
<feature type="compositionally biased region" description="Basic and acidic residues" evidence="10">
    <location>
        <begin position="408"/>
        <end position="436"/>
    </location>
</feature>
<dbReference type="Gene3D" id="1.20.144.10">
    <property type="entry name" value="Phosphatidic acid phosphatase type 2/haloperoxidase"/>
    <property type="match status" value="1"/>
</dbReference>
<dbReference type="GO" id="GO:0003723">
    <property type="term" value="F:RNA binding"/>
    <property type="evidence" value="ECO:0007669"/>
    <property type="project" value="UniProtKB-UniRule"/>
</dbReference>
<feature type="transmembrane region" description="Helical" evidence="11">
    <location>
        <begin position="210"/>
        <end position="231"/>
    </location>
</feature>
<protein>
    <submittedName>
        <fullName evidence="13">Dihydrosphingosine 1-phosphate phosphatase</fullName>
    </submittedName>
</protein>
<feature type="transmembrane region" description="Helical" evidence="11">
    <location>
        <begin position="179"/>
        <end position="198"/>
    </location>
</feature>
<reference evidence="13 14" key="1">
    <citation type="journal article" date="2018" name="IMA Fungus">
        <title>IMA Genome-F 10: Nine draft genome sequences of Claviceps purpurea s.lat., including C. arundinis, C. humidiphila, and C. cf. spartinae, pseudomolecules for the pitch canker pathogen Fusarium circinatum, draft genome of Davidsoniella eucalypti, Grosmannia galeiformis, Quambalaria eucalypti, and Teratosphaeria destructans.</title>
        <authorList>
            <person name="Wingfield B.D."/>
            <person name="Liu M."/>
            <person name="Nguyen H.D."/>
            <person name="Lane F.A."/>
            <person name="Morgan S.W."/>
            <person name="De Vos L."/>
            <person name="Wilken P.M."/>
            <person name="Duong T.A."/>
            <person name="Aylward J."/>
            <person name="Coetzee M.P."/>
            <person name="Dadej K."/>
            <person name="De Beer Z.W."/>
            <person name="Findlay W."/>
            <person name="Havenga M."/>
            <person name="Kolarik M."/>
            <person name="Menzies J.G."/>
            <person name="Naidoo K."/>
            <person name="Pochopski O."/>
            <person name="Shoukouhi P."/>
            <person name="Santana Q.C."/>
            <person name="Seifert K.A."/>
            <person name="Soal N."/>
            <person name="Steenkamp E.T."/>
            <person name="Tatham C.T."/>
            <person name="van der Nest M.A."/>
            <person name="Wingfield M.J."/>
        </authorList>
    </citation>
    <scope>NUCLEOTIDE SEQUENCE [LARGE SCALE GENOMIC DNA]</scope>
    <source>
        <strain evidence="13">CMW44962</strain>
    </source>
</reference>
<dbReference type="InterPro" id="IPR012677">
    <property type="entry name" value="Nucleotide-bd_a/b_plait_sf"/>
</dbReference>
<dbReference type="InterPro" id="IPR025715">
    <property type="entry name" value="FoP_C"/>
</dbReference>
<comment type="subcellular location">
    <subcellularLocation>
        <location evidence="1">Endoplasmic reticulum membrane</location>
        <topology evidence="1">Multi-pass membrane protein</topology>
    </subcellularLocation>
</comment>
<keyword evidence="3" id="KW-0378">Hydrolase</keyword>
<dbReference type="PROSITE" id="PS50102">
    <property type="entry name" value="RRM"/>
    <property type="match status" value="1"/>
</dbReference>
<evidence type="ECO:0000256" key="1">
    <source>
        <dbReference type="ARBA" id="ARBA00004477"/>
    </source>
</evidence>
<organism evidence="13 14">
    <name type="scientific">Teratosphaeria destructans</name>
    <dbReference type="NCBI Taxonomy" id="418781"/>
    <lineage>
        <taxon>Eukaryota</taxon>
        <taxon>Fungi</taxon>
        <taxon>Dikarya</taxon>
        <taxon>Ascomycota</taxon>
        <taxon>Pezizomycotina</taxon>
        <taxon>Dothideomycetes</taxon>
        <taxon>Dothideomycetidae</taxon>
        <taxon>Mycosphaerellales</taxon>
        <taxon>Teratosphaeriaceae</taxon>
        <taxon>Teratosphaeria</taxon>
    </lineage>
</organism>
<keyword evidence="7 11" id="KW-0472">Membrane</keyword>
<evidence type="ECO:0000256" key="7">
    <source>
        <dbReference type="ARBA" id="ARBA00023136"/>
    </source>
</evidence>
<dbReference type="SMART" id="SM00360">
    <property type="entry name" value="RRM"/>
    <property type="match status" value="1"/>
</dbReference>
<feature type="transmembrane region" description="Helical" evidence="11">
    <location>
        <begin position="104"/>
        <end position="121"/>
    </location>
</feature>
<reference evidence="13 14" key="2">
    <citation type="journal article" date="2021" name="Curr. Genet.">
        <title>Genetic response to nitrogen starvation in the aggressive Eucalyptus foliar pathogen Teratosphaeria destructans.</title>
        <authorList>
            <person name="Havenga M."/>
            <person name="Wingfield B.D."/>
            <person name="Wingfield M.J."/>
            <person name="Dreyer L.L."/>
            <person name="Roets F."/>
            <person name="Aylward J."/>
        </authorList>
    </citation>
    <scope>NUCLEOTIDE SEQUENCE [LARGE SCALE GENOMIC DNA]</scope>
    <source>
        <strain evidence="13">CMW44962</strain>
    </source>
</reference>
<feature type="compositionally biased region" description="Basic and acidic residues" evidence="10">
    <location>
        <begin position="838"/>
        <end position="852"/>
    </location>
</feature>
<dbReference type="SMART" id="SM00014">
    <property type="entry name" value="acidPPc"/>
    <property type="match status" value="1"/>
</dbReference>
<feature type="region of interest" description="Disordered" evidence="10">
    <location>
        <begin position="483"/>
        <end position="508"/>
    </location>
</feature>
<dbReference type="AlphaFoldDB" id="A0A9W7SHL7"/>
<dbReference type="InterPro" id="IPR000326">
    <property type="entry name" value="PAP2/HPO"/>
</dbReference>
<keyword evidence="2 11" id="KW-0812">Transmembrane</keyword>
<evidence type="ECO:0000256" key="10">
    <source>
        <dbReference type="SAM" id="MobiDB-lite"/>
    </source>
</evidence>
<dbReference type="Gene3D" id="3.30.70.330">
    <property type="match status" value="1"/>
</dbReference>
<gene>
    <name evidence="13" type="ORF">Tdes44962_MAKER06347</name>
</gene>
<evidence type="ECO:0000256" key="6">
    <source>
        <dbReference type="ARBA" id="ARBA00022989"/>
    </source>
</evidence>
<feature type="compositionally biased region" description="Basic residues" evidence="10">
    <location>
        <begin position="700"/>
        <end position="711"/>
    </location>
</feature>
<name>A0A9W7SHL7_9PEZI</name>
<evidence type="ECO:0000256" key="3">
    <source>
        <dbReference type="ARBA" id="ARBA00022801"/>
    </source>
</evidence>
<evidence type="ECO:0000256" key="8">
    <source>
        <dbReference type="ARBA" id="ARBA00038324"/>
    </source>
</evidence>
<dbReference type="SUPFAM" id="SSF54928">
    <property type="entry name" value="RNA-binding domain, RBD"/>
    <property type="match status" value="1"/>
</dbReference>